<dbReference type="InterPro" id="IPR046748">
    <property type="entry name" value="HipA_2"/>
</dbReference>
<dbReference type="OrthoDB" id="2939938at2"/>
<gene>
    <name evidence="2" type="ORF">HMPREF1866_00221</name>
</gene>
<dbReference type="EMBL" id="LSDA01000010">
    <property type="protein sequence ID" value="KXB60773.1"/>
    <property type="molecule type" value="Genomic_DNA"/>
</dbReference>
<proteinExistence type="predicted"/>
<keyword evidence="3" id="KW-1185">Reference proteome</keyword>
<evidence type="ECO:0000313" key="2">
    <source>
        <dbReference type="EMBL" id="KXB60773.1"/>
    </source>
</evidence>
<protein>
    <recommendedName>
        <fullName evidence="1">HipA-like kinase domain-containing protein</fullName>
    </recommendedName>
</protein>
<dbReference type="Proteomes" id="UP000070394">
    <property type="component" value="Unassembled WGS sequence"/>
</dbReference>
<dbReference type="STRING" id="467210.HMPREF1866_00221"/>
<sequence length="203" mass="23957">MPRAGVCILDSSSEIQDEELATPLNYGKAFFLEYMPKVTKLLPTIISKMRNKEDFVKILLFDHVIFNTDRNPGNLLVRFCKGDISLKVIDHTHVFINQTLWDASCLKRAMEENDLLDTKVLEYNSYLYEMFFENFSVRKEMLEKESSVFKSKINRDIITELIDIIPEEWRPKQKDIDELKNYILYRVDNLDVIISTILTYNNR</sequence>
<dbReference type="PATRIC" id="fig|467210.3.peg.219"/>
<reference evidence="3" key="1">
    <citation type="submission" date="2016-01" db="EMBL/GenBank/DDBJ databases">
        <authorList>
            <person name="Mitreva M."/>
            <person name="Pepin K.H."/>
            <person name="Mihindukulasuriya K.A."/>
            <person name="Fulton R."/>
            <person name="Fronick C."/>
            <person name="O'Laughlin M."/>
            <person name="Miner T."/>
            <person name="Herter B."/>
            <person name="Rosa B.A."/>
            <person name="Cordes M."/>
            <person name="Tomlinson C."/>
            <person name="Wollam A."/>
            <person name="Palsikar V.B."/>
            <person name="Mardis E.R."/>
            <person name="Wilson R.K."/>
        </authorList>
    </citation>
    <scope>NUCLEOTIDE SEQUENCE [LARGE SCALE GENOMIC DNA]</scope>
    <source>
        <strain evidence="3">DNF00896</strain>
    </source>
</reference>
<name>A0A133ZZA4_9FIRM</name>
<evidence type="ECO:0000313" key="3">
    <source>
        <dbReference type="Proteomes" id="UP000070394"/>
    </source>
</evidence>
<accession>A0A133ZZA4</accession>
<feature type="domain" description="HipA-like kinase" evidence="1">
    <location>
        <begin position="7"/>
        <end position="184"/>
    </location>
</feature>
<evidence type="ECO:0000259" key="1">
    <source>
        <dbReference type="Pfam" id="PF20613"/>
    </source>
</evidence>
<organism evidence="2 3">
    <name type="scientific">Lachnoanaerobaculum saburreum</name>
    <dbReference type="NCBI Taxonomy" id="467210"/>
    <lineage>
        <taxon>Bacteria</taxon>
        <taxon>Bacillati</taxon>
        <taxon>Bacillota</taxon>
        <taxon>Clostridia</taxon>
        <taxon>Lachnospirales</taxon>
        <taxon>Lachnospiraceae</taxon>
        <taxon>Lachnoanaerobaculum</taxon>
    </lineage>
</organism>
<dbReference type="Pfam" id="PF20613">
    <property type="entry name" value="HipA_2"/>
    <property type="match status" value="1"/>
</dbReference>
<comment type="caution">
    <text evidence="2">The sequence shown here is derived from an EMBL/GenBank/DDBJ whole genome shotgun (WGS) entry which is preliminary data.</text>
</comment>
<dbReference type="AlphaFoldDB" id="A0A133ZZA4"/>
<dbReference type="Gene3D" id="1.10.1070.20">
    <property type="match status" value="1"/>
</dbReference>